<evidence type="ECO:0000256" key="1">
    <source>
        <dbReference type="HAMAP-Rule" id="MF_01632"/>
    </source>
</evidence>
<comment type="function">
    <text evidence="1">Removes the pyruvyl group from chorismate, with concomitant aromatization of the ring, to provide 4-hydroxybenzoate (4HB) for the ubiquinone pathway.</text>
</comment>
<protein>
    <recommendedName>
        <fullName evidence="1">Probable chorismate pyruvate-lyase</fullName>
        <shortName evidence="1">CL</shortName>
        <shortName evidence="1">CPL</shortName>
        <ecNumber evidence="1">4.1.3.40</ecNumber>
    </recommendedName>
</protein>
<dbReference type="EMBL" id="LN899827">
    <property type="protein sequence ID" value="CUV43307.1"/>
    <property type="molecule type" value="Genomic_DNA"/>
</dbReference>
<keyword evidence="1 2" id="KW-0670">Pyruvate</keyword>
<reference evidence="2" key="1">
    <citation type="submission" date="2015-10" db="EMBL/GenBank/DDBJ databases">
        <authorList>
            <person name="Gilbert D.G."/>
        </authorList>
    </citation>
    <scope>NUCLEOTIDE SEQUENCE</scope>
    <source>
        <strain evidence="2">Phyl III-seqv23</strain>
    </source>
</reference>
<sequence length="195" mass="21202">MSGAAMSYPRSPWRGALPPMAVYGRHWARWAVGVNSLTARLRAASSSFRVELLGQGRALPLRDEWRCLGLPRAAETLAREVLLICDEAPVVYAHTIVHPRSVAADWPFLRALGTQPLGHALFADPRVARGAFEFALLDGRHPLVKRAHAALGGTPPGAMARLPARRSVFRRGVSAMLVTEVFLPALAAFDPPPMM</sequence>
<dbReference type="Pfam" id="PF04345">
    <property type="entry name" value="Chor_lyase"/>
    <property type="match status" value="1"/>
</dbReference>
<evidence type="ECO:0000313" key="2">
    <source>
        <dbReference type="EMBL" id="CUV43307.1"/>
    </source>
</evidence>
<dbReference type="GO" id="GO:0005829">
    <property type="term" value="C:cytosol"/>
    <property type="evidence" value="ECO:0007669"/>
    <property type="project" value="TreeGrafter"/>
</dbReference>
<accession>A0A0K1ZIF0</accession>
<comment type="caution">
    <text evidence="1">Lacks conserved residue(s) required for the propagation of feature annotation.</text>
</comment>
<keyword evidence="1" id="KW-0831">Ubiquinone biosynthesis</keyword>
<dbReference type="PATRIC" id="fig|305.108.peg.2520"/>
<feature type="binding site" evidence="1">
    <location>
        <position position="117"/>
    </location>
    <ligand>
        <name>substrate</name>
    </ligand>
</feature>
<dbReference type="EC" id="4.1.3.40" evidence="1"/>
<comment type="similarity">
    <text evidence="1">Belongs to the UbiC family.</text>
</comment>
<feature type="binding site" evidence="1">
    <location>
        <position position="79"/>
    </location>
    <ligand>
        <name>substrate</name>
    </ligand>
</feature>
<keyword evidence="1" id="KW-0963">Cytoplasm</keyword>
<dbReference type="SUPFAM" id="SSF64288">
    <property type="entry name" value="Chorismate lyase-like"/>
    <property type="match status" value="1"/>
</dbReference>
<comment type="subcellular location">
    <subcellularLocation>
        <location evidence="1">Cytoplasm</location>
    </subcellularLocation>
</comment>
<comment type="catalytic activity">
    <reaction evidence="1">
        <text>chorismate = 4-hydroxybenzoate + pyruvate</text>
        <dbReference type="Rhea" id="RHEA:16505"/>
        <dbReference type="ChEBI" id="CHEBI:15361"/>
        <dbReference type="ChEBI" id="CHEBI:17879"/>
        <dbReference type="ChEBI" id="CHEBI:29748"/>
        <dbReference type="EC" id="4.1.3.40"/>
    </reaction>
</comment>
<gene>
    <name evidence="1 2" type="primary">ubiC</name>
    <name evidence="2" type="ORF">TO10_v1_40074</name>
</gene>
<dbReference type="AlphaFoldDB" id="A0A0K1ZIF0"/>
<name>A0A0K1ZIF0_RALSL</name>
<dbReference type="Gene3D" id="3.40.1410.10">
    <property type="entry name" value="Chorismate lyase-like"/>
    <property type="match status" value="1"/>
</dbReference>
<dbReference type="GO" id="GO:0008813">
    <property type="term" value="F:chorismate lyase activity"/>
    <property type="evidence" value="ECO:0007669"/>
    <property type="project" value="UniProtKB-UniRule"/>
</dbReference>
<dbReference type="GO" id="GO:0042866">
    <property type="term" value="P:pyruvate biosynthetic process"/>
    <property type="evidence" value="ECO:0007669"/>
    <property type="project" value="UniProtKB-UniRule"/>
</dbReference>
<dbReference type="HAMAP" id="MF_01632">
    <property type="entry name" value="UbiC"/>
    <property type="match status" value="1"/>
</dbReference>
<dbReference type="InterPro" id="IPR007440">
    <property type="entry name" value="Chorismate--pyruvate_lyase"/>
</dbReference>
<dbReference type="PANTHER" id="PTHR38683">
    <property type="entry name" value="CHORISMATE PYRUVATE-LYASE"/>
    <property type="match status" value="1"/>
</dbReference>
<dbReference type="GO" id="GO:0006744">
    <property type="term" value="P:ubiquinone biosynthetic process"/>
    <property type="evidence" value="ECO:0007669"/>
    <property type="project" value="UniProtKB-UniRule"/>
</dbReference>
<dbReference type="InterPro" id="IPR028978">
    <property type="entry name" value="Chorismate_lyase_/UTRA_dom_sf"/>
</dbReference>
<organism evidence="2">
    <name type="scientific">Ralstonia solanacearum</name>
    <name type="common">Pseudomonas solanacearum</name>
    <dbReference type="NCBI Taxonomy" id="305"/>
    <lineage>
        <taxon>Bacteria</taxon>
        <taxon>Pseudomonadati</taxon>
        <taxon>Pseudomonadota</taxon>
        <taxon>Betaproteobacteria</taxon>
        <taxon>Burkholderiales</taxon>
        <taxon>Burkholderiaceae</taxon>
        <taxon>Ralstonia</taxon>
        <taxon>Ralstonia solanacearum species complex</taxon>
    </lineage>
</organism>
<dbReference type="UniPathway" id="UPA00232"/>
<comment type="pathway">
    <text evidence="1">Cofactor biosynthesis; ubiquinone biosynthesis.</text>
</comment>
<keyword evidence="1 2" id="KW-0456">Lyase</keyword>
<feature type="binding site" evidence="1">
    <location>
        <position position="180"/>
    </location>
    <ligand>
        <name>substrate</name>
    </ligand>
</feature>
<dbReference type="PANTHER" id="PTHR38683:SF1">
    <property type="entry name" value="CHORISMATE PYRUVATE-LYASE"/>
    <property type="match status" value="1"/>
</dbReference>
<proteinExistence type="inferred from homology"/>